<dbReference type="FunFam" id="3.30.160.60:FF:000446">
    <property type="entry name" value="Zinc finger protein"/>
    <property type="match status" value="1"/>
</dbReference>
<feature type="compositionally biased region" description="Low complexity" evidence="8">
    <location>
        <begin position="509"/>
        <end position="559"/>
    </location>
</feature>
<dbReference type="InterPro" id="IPR050329">
    <property type="entry name" value="GLI_C2H2-zinc-finger"/>
</dbReference>
<feature type="region of interest" description="Disordered" evidence="8">
    <location>
        <begin position="425"/>
        <end position="470"/>
    </location>
</feature>
<evidence type="ECO:0000313" key="11">
    <source>
        <dbReference type="Proteomes" id="UP000192578"/>
    </source>
</evidence>
<dbReference type="FunFam" id="3.30.160.60:FF:000072">
    <property type="entry name" value="zinc finger protein 143 isoform X1"/>
    <property type="match status" value="2"/>
</dbReference>
<feature type="region of interest" description="Disordered" evidence="8">
    <location>
        <begin position="484"/>
        <end position="559"/>
    </location>
</feature>
<dbReference type="PROSITE" id="PS50157">
    <property type="entry name" value="ZINC_FINGER_C2H2_2"/>
    <property type="match status" value="6"/>
</dbReference>
<dbReference type="FunFam" id="3.30.160.60:FF:000349">
    <property type="entry name" value="metal regulatory transcription factor 1"/>
    <property type="match status" value="1"/>
</dbReference>
<evidence type="ECO:0000256" key="7">
    <source>
        <dbReference type="PROSITE-ProRule" id="PRU00042"/>
    </source>
</evidence>
<comment type="subcellular location">
    <subcellularLocation>
        <location evidence="1">Nucleus</location>
    </subcellularLocation>
</comment>
<reference evidence="11" key="1">
    <citation type="submission" date="2017-01" db="EMBL/GenBank/DDBJ databases">
        <title>Comparative genomics of anhydrobiosis in the tardigrade Hypsibius dujardini.</title>
        <authorList>
            <person name="Yoshida Y."/>
            <person name="Koutsovoulos G."/>
            <person name="Laetsch D."/>
            <person name="Stevens L."/>
            <person name="Kumar S."/>
            <person name="Horikawa D."/>
            <person name="Ishino K."/>
            <person name="Komine S."/>
            <person name="Tomita M."/>
            <person name="Blaxter M."/>
            <person name="Arakawa K."/>
        </authorList>
    </citation>
    <scope>NUCLEOTIDE SEQUENCE [LARGE SCALE GENOMIC DNA]</scope>
    <source>
        <strain evidence="11">Z151</strain>
    </source>
</reference>
<keyword evidence="5" id="KW-0862">Zinc</keyword>
<dbReference type="FunFam" id="3.30.160.60:FF:000145">
    <property type="entry name" value="Zinc finger protein 574"/>
    <property type="match status" value="1"/>
</dbReference>
<gene>
    <name evidence="10" type="ORF">BV898_06604</name>
</gene>
<dbReference type="GO" id="GO:0000978">
    <property type="term" value="F:RNA polymerase II cis-regulatory region sequence-specific DNA binding"/>
    <property type="evidence" value="ECO:0007669"/>
    <property type="project" value="TreeGrafter"/>
</dbReference>
<keyword evidence="3" id="KW-0677">Repeat</keyword>
<protein>
    <submittedName>
        <fullName evidence="10">Metal regulatory transcription factor 1</fullName>
    </submittedName>
</protein>
<dbReference type="FunFam" id="3.30.160.60:FF:000397">
    <property type="entry name" value="Metal regulatory transcription factor 1"/>
    <property type="match status" value="1"/>
</dbReference>
<evidence type="ECO:0000256" key="8">
    <source>
        <dbReference type="SAM" id="MobiDB-lite"/>
    </source>
</evidence>
<dbReference type="PROSITE" id="PS00028">
    <property type="entry name" value="ZINC_FINGER_C2H2_1"/>
    <property type="match status" value="6"/>
</dbReference>
<dbReference type="AlphaFoldDB" id="A0A1W0WVZ1"/>
<dbReference type="GO" id="GO:0008270">
    <property type="term" value="F:zinc ion binding"/>
    <property type="evidence" value="ECO:0007669"/>
    <property type="project" value="UniProtKB-KW"/>
</dbReference>
<dbReference type="Gene3D" id="3.30.160.60">
    <property type="entry name" value="Classic Zinc Finger"/>
    <property type="match status" value="6"/>
</dbReference>
<dbReference type="InterPro" id="IPR013087">
    <property type="entry name" value="Znf_C2H2_type"/>
</dbReference>
<keyword evidence="2" id="KW-0479">Metal-binding</keyword>
<dbReference type="InterPro" id="IPR036236">
    <property type="entry name" value="Znf_C2H2_sf"/>
</dbReference>
<comment type="caution">
    <text evidence="10">The sequence shown here is derived from an EMBL/GenBank/DDBJ whole genome shotgun (WGS) entry which is preliminary data.</text>
</comment>
<dbReference type="GO" id="GO:0045944">
    <property type="term" value="P:positive regulation of transcription by RNA polymerase II"/>
    <property type="evidence" value="ECO:0007669"/>
    <property type="project" value="UniProtKB-ARBA"/>
</dbReference>
<evidence type="ECO:0000256" key="6">
    <source>
        <dbReference type="ARBA" id="ARBA00023242"/>
    </source>
</evidence>
<evidence type="ECO:0000313" key="10">
    <source>
        <dbReference type="EMBL" id="OQV19371.1"/>
    </source>
</evidence>
<dbReference type="OrthoDB" id="6145499at2759"/>
<dbReference type="SMART" id="SM00355">
    <property type="entry name" value="ZnF_C2H2"/>
    <property type="match status" value="6"/>
</dbReference>
<dbReference type="EMBL" id="MTYJ01000040">
    <property type="protein sequence ID" value="OQV19371.1"/>
    <property type="molecule type" value="Genomic_DNA"/>
</dbReference>
<keyword evidence="11" id="KW-1185">Reference proteome</keyword>
<evidence type="ECO:0000256" key="1">
    <source>
        <dbReference type="ARBA" id="ARBA00004123"/>
    </source>
</evidence>
<proteinExistence type="predicted"/>
<feature type="domain" description="C2H2-type" evidence="9">
    <location>
        <begin position="215"/>
        <end position="242"/>
    </location>
</feature>
<feature type="domain" description="C2H2-type" evidence="9">
    <location>
        <begin position="273"/>
        <end position="302"/>
    </location>
</feature>
<dbReference type="Proteomes" id="UP000192578">
    <property type="component" value="Unassembled WGS sequence"/>
</dbReference>
<dbReference type="PANTHER" id="PTHR19818:SF131">
    <property type="entry name" value="METAL REGULATORY TRANSCRIPTION FACTOR 1"/>
    <property type="match status" value="1"/>
</dbReference>
<name>A0A1W0WVZ1_HYPEX</name>
<evidence type="ECO:0000256" key="2">
    <source>
        <dbReference type="ARBA" id="ARBA00022723"/>
    </source>
</evidence>
<dbReference type="PANTHER" id="PTHR19818">
    <property type="entry name" value="ZINC FINGER PROTEIN ZIC AND GLI"/>
    <property type="match status" value="1"/>
</dbReference>
<dbReference type="GO" id="GO:0000981">
    <property type="term" value="F:DNA-binding transcription factor activity, RNA polymerase II-specific"/>
    <property type="evidence" value="ECO:0007669"/>
    <property type="project" value="TreeGrafter"/>
</dbReference>
<keyword evidence="4 7" id="KW-0863">Zinc-finger</keyword>
<evidence type="ECO:0000256" key="5">
    <source>
        <dbReference type="ARBA" id="ARBA00022833"/>
    </source>
</evidence>
<accession>A0A1W0WVZ1</accession>
<organism evidence="10 11">
    <name type="scientific">Hypsibius exemplaris</name>
    <name type="common">Freshwater tardigrade</name>
    <dbReference type="NCBI Taxonomy" id="2072580"/>
    <lineage>
        <taxon>Eukaryota</taxon>
        <taxon>Metazoa</taxon>
        <taxon>Ecdysozoa</taxon>
        <taxon>Tardigrada</taxon>
        <taxon>Eutardigrada</taxon>
        <taxon>Parachela</taxon>
        <taxon>Hypsibioidea</taxon>
        <taxon>Hypsibiidae</taxon>
        <taxon>Hypsibius</taxon>
    </lineage>
</organism>
<dbReference type="SUPFAM" id="SSF57667">
    <property type="entry name" value="beta-beta-alpha zinc fingers"/>
    <property type="match status" value="4"/>
</dbReference>
<dbReference type="Pfam" id="PF00096">
    <property type="entry name" value="zf-C2H2"/>
    <property type="match status" value="5"/>
</dbReference>
<feature type="domain" description="C2H2-type" evidence="9">
    <location>
        <begin position="243"/>
        <end position="272"/>
    </location>
</feature>
<feature type="domain" description="C2H2-type" evidence="9">
    <location>
        <begin position="186"/>
        <end position="215"/>
    </location>
</feature>
<evidence type="ECO:0000256" key="4">
    <source>
        <dbReference type="ARBA" id="ARBA00022771"/>
    </source>
</evidence>
<feature type="compositionally biased region" description="Acidic residues" evidence="8">
    <location>
        <begin position="48"/>
        <end position="71"/>
    </location>
</feature>
<dbReference type="GO" id="GO:0005634">
    <property type="term" value="C:nucleus"/>
    <property type="evidence" value="ECO:0007669"/>
    <property type="project" value="UniProtKB-SubCell"/>
</dbReference>
<feature type="domain" description="C2H2-type" evidence="9">
    <location>
        <begin position="156"/>
        <end position="185"/>
    </location>
</feature>
<sequence>MANILVKVEDVDIRGDEFVGEDLEYEQPSILMESNAEEQQHQLSPGMDMDEDLIYDDEELDDPGSFEDNDHDDGGEHHLEMTVNDGESFVPSSQENNESEEAPLMPDGKRATFTVIPADAFSGKRYRCDFKNCSRTYSTAGNLKTHQKTHRGEYTFFCKEEGCRKQFLTSYSLKIHVRVHTKEKPYSCPNSECDKAFNTLYRLRAHQRIHSGDTFKCETCEKCFTTLSDLRKHSRTHTGEKPFICNRDGCGKRFSASHHLKTHLRTHTGEKPFVCDELECTKCFSTQYSLKNHVKKHRRDFMEGTFTTEVDEPAPRNTRTPDFHFALNLINKQYHQVTLADNIPTYSTPSASEALDMSMKDNRHTTVPSAAVASPISPTPVPALPPLTSFVLKREENGAQTVFLLPQPVQHIEAVLTPVTSYQPLQPAPPMQRHAATEPPKTVVKVSRPAKPSKPRPPKTAATQSPPVAAPVLIASKPTYYSMPLTSPAPPRPSQVVAKSGGASSKPRAAAAGKPTAKPAGSAKSSNQAGKGSSSSKPSNVSKPGSSKTPAAASSASGNSSLMWASSNTMTPSNLGLSLSNFGFDGSVTQMADALFEPSPFGAQLFDFGDFTNGAAGMSADSNASFLVAMSSS</sequence>
<evidence type="ECO:0000256" key="3">
    <source>
        <dbReference type="ARBA" id="ARBA00022737"/>
    </source>
</evidence>
<feature type="domain" description="C2H2-type" evidence="9">
    <location>
        <begin position="126"/>
        <end position="155"/>
    </location>
</feature>
<keyword evidence="6" id="KW-0539">Nucleus</keyword>
<evidence type="ECO:0000259" key="9">
    <source>
        <dbReference type="PROSITE" id="PS50157"/>
    </source>
</evidence>
<feature type="region of interest" description="Disordered" evidence="8">
    <location>
        <begin position="29"/>
        <end position="79"/>
    </location>
</feature>